<evidence type="ECO:0000313" key="3">
    <source>
        <dbReference type="EMBL" id="TQL65174.1"/>
    </source>
</evidence>
<evidence type="ECO:0000259" key="2">
    <source>
        <dbReference type="Pfam" id="PF26526"/>
    </source>
</evidence>
<dbReference type="RefSeq" id="WP_141868516.1">
    <property type="nucleotide sequence ID" value="NZ_BAABAN010000003.1"/>
</dbReference>
<dbReference type="EMBL" id="VFOU01000006">
    <property type="protein sequence ID" value="TQL65174.1"/>
    <property type="molecule type" value="Genomic_DNA"/>
</dbReference>
<sequence length="251" mass="27022">MAEQDTKLSKSVIVSLAFIGILVVAAAVILLWPRGSDTDAVPPETTASQSTTAQDAEELAGIEPSACGLTPDPDMTMDTPPEQVEAITVGLVKVPSSEIFGPVEQANEVPICWQYSQAGAVSAAYTFAATATETARLTEGHLIEHLADGPGRDQMLETLQDAQENDPDSLGTTSAPIKPVGYRVLEFSDEAARVDVLIEHLEASGNYAAMAYQLVWQDGDWKLDVTETGDNYSDMRRVPDTADFTMWEIDE</sequence>
<keyword evidence="1" id="KW-1133">Transmembrane helix</keyword>
<proteinExistence type="predicted"/>
<evidence type="ECO:0000256" key="1">
    <source>
        <dbReference type="SAM" id="Phobius"/>
    </source>
</evidence>
<keyword evidence="1" id="KW-0472">Membrane</keyword>
<feature type="domain" description="DUF8175" evidence="2">
    <location>
        <begin position="51"/>
        <end position="245"/>
    </location>
</feature>
<name>A0A542ZXT7_9MICC</name>
<reference evidence="3 4" key="1">
    <citation type="submission" date="2019-06" db="EMBL/GenBank/DDBJ databases">
        <title>Sequencing the genomes of 1000 actinobacteria strains.</title>
        <authorList>
            <person name="Klenk H.-P."/>
        </authorList>
    </citation>
    <scope>NUCLEOTIDE SEQUENCE [LARGE SCALE GENOMIC DNA]</scope>
    <source>
        <strain evidence="3 4">DSM 24083</strain>
    </source>
</reference>
<comment type="caution">
    <text evidence="3">The sequence shown here is derived from an EMBL/GenBank/DDBJ whole genome shotgun (WGS) entry which is preliminary data.</text>
</comment>
<organism evidence="3 4">
    <name type="scientific">Enteractinococcus coprophilus</name>
    <dbReference type="NCBI Taxonomy" id="1027633"/>
    <lineage>
        <taxon>Bacteria</taxon>
        <taxon>Bacillati</taxon>
        <taxon>Actinomycetota</taxon>
        <taxon>Actinomycetes</taxon>
        <taxon>Micrococcales</taxon>
        <taxon>Micrococcaceae</taxon>
    </lineage>
</organism>
<evidence type="ECO:0000313" key="4">
    <source>
        <dbReference type="Proteomes" id="UP000319746"/>
    </source>
</evidence>
<dbReference type="OrthoDB" id="4428031at2"/>
<dbReference type="InterPro" id="IPR058488">
    <property type="entry name" value="DUF8175"/>
</dbReference>
<dbReference type="Pfam" id="PF26526">
    <property type="entry name" value="DUF8175"/>
    <property type="match status" value="1"/>
</dbReference>
<keyword evidence="1" id="KW-0812">Transmembrane</keyword>
<gene>
    <name evidence="3" type="ORF">FB556_2691</name>
</gene>
<feature type="transmembrane region" description="Helical" evidence="1">
    <location>
        <begin position="12"/>
        <end position="32"/>
    </location>
</feature>
<accession>A0A542ZXT7</accession>
<keyword evidence="4" id="KW-1185">Reference proteome</keyword>
<protein>
    <recommendedName>
        <fullName evidence="2">DUF8175 domain-containing protein</fullName>
    </recommendedName>
</protein>
<dbReference type="AlphaFoldDB" id="A0A542ZXT7"/>
<dbReference type="Proteomes" id="UP000319746">
    <property type="component" value="Unassembled WGS sequence"/>
</dbReference>